<dbReference type="GO" id="GO:0005509">
    <property type="term" value="F:calcium ion binding"/>
    <property type="evidence" value="ECO:0007669"/>
    <property type="project" value="InterPro"/>
</dbReference>
<dbReference type="Pfam" id="PF03068">
    <property type="entry name" value="PAD"/>
    <property type="match status" value="1"/>
</dbReference>
<name>A0AB34FDG3_9HYPO</name>
<keyword evidence="3" id="KW-1185">Reference proteome</keyword>
<dbReference type="SUPFAM" id="SSF55909">
    <property type="entry name" value="Pentein"/>
    <property type="match status" value="1"/>
</dbReference>
<dbReference type="Proteomes" id="UP001163105">
    <property type="component" value="Unassembled WGS sequence"/>
</dbReference>
<dbReference type="PANTHER" id="PTHR10837:SF8">
    <property type="entry name" value="PROTEIN-ARGININE DEIMINASE"/>
    <property type="match status" value="1"/>
</dbReference>
<dbReference type="InterPro" id="IPR004303">
    <property type="entry name" value="PAD"/>
</dbReference>
<dbReference type="InterPro" id="IPR013530">
    <property type="entry name" value="PAD_C"/>
</dbReference>
<evidence type="ECO:0000259" key="1">
    <source>
        <dbReference type="Pfam" id="PF03068"/>
    </source>
</evidence>
<comment type="caution">
    <text evidence="2">The sequence shown here is derived from an EMBL/GenBank/DDBJ whole genome shotgun (WGS) entry which is preliminary data.</text>
</comment>
<organism evidence="2 3">
    <name type="scientific">Purpureocillium lavendulum</name>
    <dbReference type="NCBI Taxonomy" id="1247861"/>
    <lineage>
        <taxon>Eukaryota</taxon>
        <taxon>Fungi</taxon>
        <taxon>Dikarya</taxon>
        <taxon>Ascomycota</taxon>
        <taxon>Pezizomycotina</taxon>
        <taxon>Sordariomycetes</taxon>
        <taxon>Hypocreomycetidae</taxon>
        <taxon>Hypocreales</taxon>
        <taxon>Ophiocordycipitaceae</taxon>
        <taxon>Purpureocillium</taxon>
    </lineage>
</organism>
<dbReference type="GO" id="GO:0005737">
    <property type="term" value="C:cytoplasm"/>
    <property type="evidence" value="ECO:0007669"/>
    <property type="project" value="InterPro"/>
</dbReference>
<evidence type="ECO:0000313" key="2">
    <source>
        <dbReference type="EMBL" id="KAJ6437069.1"/>
    </source>
</evidence>
<proteinExistence type="predicted"/>
<gene>
    <name evidence="2" type="ORF">O9K51_10368</name>
</gene>
<evidence type="ECO:0000313" key="3">
    <source>
        <dbReference type="Proteomes" id="UP001163105"/>
    </source>
</evidence>
<dbReference type="EMBL" id="JAQHRD010000014">
    <property type="protein sequence ID" value="KAJ6437069.1"/>
    <property type="molecule type" value="Genomic_DNA"/>
</dbReference>
<accession>A0AB34FDG3</accession>
<reference evidence="2" key="1">
    <citation type="submission" date="2023-01" db="EMBL/GenBank/DDBJ databases">
        <title>The growth and conidiation of Purpureocillium lavendulum are regulated by nitrogen source and histone H3K14 acetylation.</title>
        <authorList>
            <person name="Tang P."/>
            <person name="Han J."/>
            <person name="Zhang C."/>
            <person name="Tang P."/>
            <person name="Qi F."/>
            <person name="Zhang K."/>
            <person name="Liang L."/>
        </authorList>
    </citation>
    <scope>NUCLEOTIDE SEQUENCE</scope>
    <source>
        <strain evidence="2">YMF1.00683</strain>
    </source>
</reference>
<dbReference type="PANTHER" id="PTHR10837">
    <property type="entry name" value="PEPTIDYLARGININE DEIMINASE"/>
    <property type="match status" value="1"/>
</dbReference>
<sequence length="173" mass="19547">MWPEFMEGSEGRTFRLFVPQGIQKYCADNIQANIEIIKRETGITDNGIIRIPSLFYSQPWTCEIDTKTLNIIEAAGHMTKLNLLRRQSDAIQVTAFYPETINGIVLSNSQYVAPNPWGPIIDGKDIIAEAVSAAYAKINYNVSYMDDWFSHHTGDGEVHCGSNAIRDAFAQWW</sequence>
<dbReference type="GO" id="GO:0004668">
    <property type="term" value="F:protein-arginine deiminase activity"/>
    <property type="evidence" value="ECO:0007669"/>
    <property type="project" value="InterPro"/>
</dbReference>
<dbReference type="Gene3D" id="3.75.10.10">
    <property type="entry name" value="L-arginine/glycine Amidinotransferase, Chain A"/>
    <property type="match status" value="1"/>
</dbReference>
<dbReference type="AlphaFoldDB" id="A0AB34FDG3"/>
<protein>
    <submittedName>
        <fullName evidence="2">Protein-arginine deiminase</fullName>
    </submittedName>
</protein>
<feature type="domain" description="Protein-arginine deiminase C-terminal" evidence="1">
    <location>
        <begin position="23"/>
        <end position="173"/>
    </location>
</feature>